<accession>A0A0S3QSD4</accession>
<dbReference type="Proteomes" id="UP000063234">
    <property type="component" value="Chromosome"/>
</dbReference>
<evidence type="ECO:0000313" key="7">
    <source>
        <dbReference type="Proteomes" id="UP000063234"/>
    </source>
</evidence>
<dbReference type="InterPro" id="IPR014757">
    <property type="entry name" value="Tscrpt_reg_IclR_C"/>
</dbReference>
<keyword evidence="2" id="KW-0238">DNA-binding</keyword>
<sequence>MRRSSKRELQLVKAVDHALMLLSCYTDEEEMGVTELSKRLGLHKNNVFRILATLEFRGYIEQNPKTEAYRLGPKVFELGLIFKYQMGLIKHARPIMERLRDQFNETVYLGVLRDVYAVYIDNVETTHTVRVVSRVGTQIPAYATAIGKVQLAYMSQDELEELFRDKKLKGYTPNTITDKDELLEHLRQVEKQGYALDNEEFQEDVKCVGAPIRDYTKYVVAGLSISAPSFRMTEERIQEMIPAVKEAALEISRHLGYMP</sequence>
<name>A0A0S3QSD4_THET7</name>
<dbReference type="GO" id="GO:0003700">
    <property type="term" value="F:DNA-binding transcription factor activity"/>
    <property type="evidence" value="ECO:0007669"/>
    <property type="project" value="TreeGrafter"/>
</dbReference>
<dbReference type="OrthoDB" id="9791752at2"/>
<evidence type="ECO:0000259" key="4">
    <source>
        <dbReference type="PROSITE" id="PS51077"/>
    </source>
</evidence>
<dbReference type="RefSeq" id="WP_068549157.1">
    <property type="nucleotide sequence ID" value="NZ_AP013035.1"/>
</dbReference>
<evidence type="ECO:0000313" key="6">
    <source>
        <dbReference type="EMBL" id="BAT71238.1"/>
    </source>
</evidence>
<organism evidence="6 7">
    <name type="scientific">Thermosulfidibacter takaii (strain DSM 17441 / JCM 13301 / NBRC 103674 / ABI70S6)</name>
    <dbReference type="NCBI Taxonomy" id="1298851"/>
    <lineage>
        <taxon>Bacteria</taxon>
        <taxon>Pseudomonadati</taxon>
        <taxon>Thermosulfidibacterota</taxon>
        <taxon>Thermosulfidibacteria</taxon>
        <taxon>Thermosulfidibacterales</taxon>
        <taxon>Thermosulfidibacteraceae</taxon>
    </lineage>
</organism>
<dbReference type="GO" id="GO:0045892">
    <property type="term" value="P:negative regulation of DNA-templated transcription"/>
    <property type="evidence" value="ECO:0007669"/>
    <property type="project" value="TreeGrafter"/>
</dbReference>
<dbReference type="PROSITE" id="PS51077">
    <property type="entry name" value="HTH_ICLR"/>
    <property type="match status" value="1"/>
</dbReference>
<dbReference type="SMART" id="SM00346">
    <property type="entry name" value="HTH_ICLR"/>
    <property type="match status" value="1"/>
</dbReference>
<evidence type="ECO:0000256" key="2">
    <source>
        <dbReference type="ARBA" id="ARBA00023125"/>
    </source>
</evidence>
<dbReference type="FunFam" id="1.10.10.10:FF:000056">
    <property type="entry name" value="IclR family transcriptional regulator"/>
    <property type="match status" value="1"/>
</dbReference>
<protein>
    <submittedName>
        <fullName evidence="6">IclR family transcriptional regulator</fullName>
    </submittedName>
</protein>
<reference evidence="7" key="1">
    <citation type="journal article" date="2018" name="Science">
        <title>A primordial and reversible TCA cycle in a facultatively chemolithoautotrophic thermophile.</title>
        <authorList>
            <person name="Nunoura T."/>
            <person name="Chikaraishi Y."/>
            <person name="Izaki R."/>
            <person name="Suwa T."/>
            <person name="Sato T."/>
            <person name="Harada T."/>
            <person name="Mori K."/>
            <person name="Kato Y."/>
            <person name="Miyazaki M."/>
            <person name="Shimamura S."/>
            <person name="Yanagawa K."/>
            <person name="Shuto A."/>
            <person name="Ohkouchi N."/>
            <person name="Fujita N."/>
            <person name="Takaki Y."/>
            <person name="Atomi H."/>
            <person name="Takai K."/>
        </authorList>
    </citation>
    <scope>NUCLEOTIDE SEQUENCE [LARGE SCALE GENOMIC DNA]</scope>
    <source>
        <strain evidence="7">DSM 17441 / JCM 13301 / NBRC 103674 / ABI70S6</strain>
    </source>
</reference>
<evidence type="ECO:0000256" key="1">
    <source>
        <dbReference type="ARBA" id="ARBA00023015"/>
    </source>
</evidence>
<dbReference type="AlphaFoldDB" id="A0A0S3QSD4"/>
<dbReference type="PATRIC" id="fig|1298851.3.peg.440"/>
<feature type="domain" description="IclR-ED" evidence="5">
    <location>
        <begin position="74"/>
        <end position="257"/>
    </location>
</feature>
<dbReference type="PANTHER" id="PTHR30136:SF24">
    <property type="entry name" value="HTH-TYPE TRANSCRIPTIONAL REPRESSOR ALLR"/>
    <property type="match status" value="1"/>
</dbReference>
<dbReference type="EMBL" id="AP013035">
    <property type="protein sequence ID" value="BAT71238.1"/>
    <property type="molecule type" value="Genomic_DNA"/>
</dbReference>
<keyword evidence="7" id="KW-1185">Reference proteome</keyword>
<dbReference type="KEGG" id="ttk:TST_0430"/>
<evidence type="ECO:0000259" key="5">
    <source>
        <dbReference type="PROSITE" id="PS51078"/>
    </source>
</evidence>
<dbReference type="STRING" id="1298851.TST_0430"/>
<dbReference type="InterPro" id="IPR029016">
    <property type="entry name" value="GAF-like_dom_sf"/>
</dbReference>
<gene>
    <name evidence="6" type="ORF">TST_0430</name>
</gene>
<dbReference type="InterPro" id="IPR036390">
    <property type="entry name" value="WH_DNA-bd_sf"/>
</dbReference>
<dbReference type="SUPFAM" id="SSF55781">
    <property type="entry name" value="GAF domain-like"/>
    <property type="match status" value="1"/>
</dbReference>
<keyword evidence="3" id="KW-0804">Transcription</keyword>
<dbReference type="InterPro" id="IPR036388">
    <property type="entry name" value="WH-like_DNA-bd_sf"/>
</dbReference>
<dbReference type="Pfam" id="PF01614">
    <property type="entry name" value="IclR_C"/>
    <property type="match status" value="1"/>
</dbReference>
<proteinExistence type="predicted"/>
<dbReference type="SUPFAM" id="SSF46785">
    <property type="entry name" value="Winged helix' DNA-binding domain"/>
    <property type="match status" value="1"/>
</dbReference>
<dbReference type="Gene3D" id="3.30.450.40">
    <property type="match status" value="1"/>
</dbReference>
<dbReference type="InterPro" id="IPR050707">
    <property type="entry name" value="HTH_MetabolicPath_Reg"/>
</dbReference>
<dbReference type="Pfam" id="PF09339">
    <property type="entry name" value="HTH_IclR"/>
    <property type="match status" value="1"/>
</dbReference>
<feature type="domain" description="HTH iclR-type" evidence="4">
    <location>
        <begin position="12"/>
        <end position="73"/>
    </location>
</feature>
<evidence type="ECO:0000256" key="3">
    <source>
        <dbReference type="ARBA" id="ARBA00023163"/>
    </source>
</evidence>
<keyword evidence="1" id="KW-0805">Transcription regulation</keyword>
<dbReference type="GO" id="GO:0003677">
    <property type="term" value="F:DNA binding"/>
    <property type="evidence" value="ECO:0007669"/>
    <property type="project" value="UniProtKB-KW"/>
</dbReference>
<dbReference type="InterPro" id="IPR005471">
    <property type="entry name" value="Tscrpt_reg_IclR_N"/>
</dbReference>
<dbReference type="PROSITE" id="PS51078">
    <property type="entry name" value="ICLR_ED"/>
    <property type="match status" value="1"/>
</dbReference>
<dbReference type="PANTHER" id="PTHR30136">
    <property type="entry name" value="HELIX-TURN-HELIX TRANSCRIPTIONAL REGULATOR, ICLR FAMILY"/>
    <property type="match status" value="1"/>
</dbReference>
<dbReference type="Gene3D" id="1.10.10.10">
    <property type="entry name" value="Winged helix-like DNA-binding domain superfamily/Winged helix DNA-binding domain"/>
    <property type="match status" value="1"/>
</dbReference>